<dbReference type="InterPro" id="IPR027417">
    <property type="entry name" value="P-loop_NTPase"/>
</dbReference>
<gene>
    <name evidence="1" type="ORF">KEC93_21255</name>
</gene>
<keyword evidence="2" id="KW-1185">Reference proteome</keyword>
<sequence length="573" mass="66959">MIYYDNKEFEQEFQYELYITHKFLSKYYGSKKAMKFMKEGDINKIAYDLAERDITYFCLYYLSDMFVVKDNNVARQLSPSHYDMWKLLNDTFVEDKFDKINIVVSRGFAKTTVCDTACAIWLHCYRKSIFTLLIGKKEDDAVAFMDTIKKVFTENEKIVTNFGLMIDKRLKLNATEIEFTNHSYIRAIGSGTSCRGLKYGKYRPSVVIADDAQSETDVITESARENKYDKWCKEVEEVGDKAVFRNGKKIQSATKIISIGTVLHMDCLISRLARNNDYYTFLRRAILLEDGQTVDSIFESPLWAECRKLYFNDRDADSKNTAKQFYETFKKDMKFPTLWDEKWDCFTDLAVKYWENRMSFMSELMNDASNIGVKWFKTIIDESAEYLSGLSYSKTMLCVDPASTTTKTSDYTAMVVGSQCDTDRFTYIRDIVMRKLEFKDYCKTVCDLLEKYPEIEFVYIEKNTFQSADVTAIQELISKNPVLKNRRIIFINEMQRKNKDEKIGTIIDKVNNGQIRFNRECKDSAEAFKQMKEFQGCSLSKHDDFCDIVSECDIRLKNLKTGMVTLLNRSCLF</sequence>
<dbReference type="RefSeq" id="WP_077868626.1">
    <property type="nucleotide sequence ID" value="NZ_BKAK01000058.1"/>
</dbReference>
<dbReference type="EMBL" id="CP073653">
    <property type="protein sequence ID" value="QUN34426.1"/>
    <property type="molecule type" value="Genomic_DNA"/>
</dbReference>
<dbReference type="Gene3D" id="3.40.50.300">
    <property type="entry name" value="P-loop containing nucleotide triphosphate hydrolases"/>
    <property type="match status" value="1"/>
</dbReference>
<accession>A0AB74VDB0</accession>
<dbReference type="Gene3D" id="3.30.420.240">
    <property type="match status" value="1"/>
</dbReference>
<protein>
    <submittedName>
        <fullName evidence="1">Terminase</fullName>
    </submittedName>
</protein>
<proteinExistence type="predicted"/>
<name>A0AB74VDB0_CLOBE</name>
<reference evidence="1" key="1">
    <citation type="submission" date="2021-04" db="EMBL/GenBank/DDBJ databases">
        <title>Complete genome sequence of the type strain Clostridium beijerinckii NRRL B-598.</title>
        <authorList>
            <person name="Sedlar K."/>
            <person name="Branska B."/>
            <person name="Bezdicek M."/>
            <person name="Nykrynova M."/>
            <person name="Lengerova M."/>
            <person name="Skutkova H."/>
            <person name="Patakova P."/>
        </authorList>
    </citation>
    <scope>NUCLEOTIDE SEQUENCE</scope>
    <source>
        <strain evidence="1">DSM 791</strain>
    </source>
</reference>
<organism evidence="1 2">
    <name type="scientific">Clostridium beijerinckii</name>
    <name type="common">Clostridium MP</name>
    <dbReference type="NCBI Taxonomy" id="1520"/>
    <lineage>
        <taxon>Bacteria</taxon>
        <taxon>Bacillati</taxon>
        <taxon>Bacillota</taxon>
        <taxon>Clostridia</taxon>
        <taxon>Eubacteriales</taxon>
        <taxon>Clostridiaceae</taxon>
        <taxon>Clostridium</taxon>
    </lineage>
</organism>
<evidence type="ECO:0000313" key="2">
    <source>
        <dbReference type="Proteomes" id="UP000679373"/>
    </source>
</evidence>
<evidence type="ECO:0000313" key="1">
    <source>
        <dbReference type="EMBL" id="QUN34426.1"/>
    </source>
</evidence>
<dbReference type="AlphaFoldDB" id="A0AB74VDB0"/>
<dbReference type="GeneID" id="66347108"/>
<dbReference type="Proteomes" id="UP000679373">
    <property type="component" value="Chromosome"/>
</dbReference>